<keyword evidence="14" id="KW-1185">Reference proteome</keyword>
<comment type="catalytic activity">
    <reaction evidence="10">
        <text>tungstate(in) + ATP + H2O = tungstate(out) + ADP + phosphate + H(+)</text>
        <dbReference type="Rhea" id="RHEA:35027"/>
        <dbReference type="ChEBI" id="CHEBI:15377"/>
        <dbReference type="ChEBI" id="CHEBI:15378"/>
        <dbReference type="ChEBI" id="CHEBI:30616"/>
        <dbReference type="ChEBI" id="CHEBI:43474"/>
        <dbReference type="ChEBI" id="CHEBI:46502"/>
        <dbReference type="ChEBI" id="CHEBI:456216"/>
        <dbReference type="EC" id="7.3.2.6"/>
    </reaction>
</comment>
<dbReference type="PANTHER" id="PTHR42781">
    <property type="entry name" value="SPERMIDINE/PUTRESCINE IMPORT ATP-BINDING PROTEIN POTA"/>
    <property type="match status" value="1"/>
</dbReference>
<protein>
    <recommendedName>
        <fullName evidence="9">Molybdate/tungstate import ATP-binding protein WtpC</fullName>
        <ecNumber evidence="8">7.3.2.6</ecNumber>
    </recommendedName>
</protein>
<evidence type="ECO:0000256" key="3">
    <source>
        <dbReference type="ARBA" id="ARBA00022505"/>
    </source>
</evidence>
<comment type="subcellular location">
    <subcellularLocation>
        <location evidence="1">Cell membrane</location>
        <topology evidence="1">Peripheral membrane protein</topology>
    </subcellularLocation>
</comment>
<keyword evidence="3" id="KW-0500">Molybdenum</keyword>
<dbReference type="GO" id="GO:0043190">
    <property type="term" value="C:ATP-binding cassette (ABC) transporter complex"/>
    <property type="evidence" value="ECO:0007669"/>
    <property type="project" value="InterPro"/>
</dbReference>
<dbReference type="PROSITE" id="PS50893">
    <property type="entry name" value="ABC_TRANSPORTER_2"/>
    <property type="match status" value="1"/>
</dbReference>
<evidence type="ECO:0000256" key="6">
    <source>
        <dbReference type="ARBA" id="ARBA00038307"/>
    </source>
</evidence>
<dbReference type="PROSITE" id="PS00211">
    <property type="entry name" value="ABC_TRANSPORTER_1"/>
    <property type="match status" value="1"/>
</dbReference>
<keyword evidence="2" id="KW-0813">Transport</keyword>
<evidence type="ECO:0000256" key="10">
    <source>
        <dbReference type="ARBA" id="ARBA00047936"/>
    </source>
</evidence>
<evidence type="ECO:0000256" key="1">
    <source>
        <dbReference type="ARBA" id="ARBA00004202"/>
    </source>
</evidence>
<feature type="domain" description="ABC transporter" evidence="12">
    <location>
        <begin position="4"/>
        <end position="235"/>
    </location>
</feature>
<dbReference type="AlphaFoldDB" id="A0A1I5RWI2"/>
<dbReference type="RefSeq" id="WP_074877778.1">
    <property type="nucleotide sequence ID" value="NZ_FOXI01000005.1"/>
</dbReference>
<dbReference type="InterPro" id="IPR050093">
    <property type="entry name" value="ABC_SmlMolc_Importer"/>
</dbReference>
<evidence type="ECO:0000256" key="8">
    <source>
        <dbReference type="ARBA" id="ARBA00039025"/>
    </source>
</evidence>
<dbReference type="InterPro" id="IPR017871">
    <property type="entry name" value="ABC_transporter-like_CS"/>
</dbReference>
<evidence type="ECO:0000256" key="4">
    <source>
        <dbReference type="ARBA" id="ARBA00022741"/>
    </source>
</evidence>
<evidence type="ECO:0000259" key="12">
    <source>
        <dbReference type="PROSITE" id="PS50893"/>
    </source>
</evidence>
<organism evidence="13 14">
    <name type="scientific">Halolamina pelagica</name>
    <dbReference type="NCBI Taxonomy" id="699431"/>
    <lineage>
        <taxon>Archaea</taxon>
        <taxon>Methanobacteriati</taxon>
        <taxon>Methanobacteriota</taxon>
        <taxon>Stenosarchaea group</taxon>
        <taxon>Halobacteria</taxon>
        <taxon>Halobacteriales</taxon>
        <taxon>Haloferacaceae</taxon>
    </lineage>
</organism>
<dbReference type="PANTHER" id="PTHR42781:SF4">
    <property type="entry name" value="SPERMIDINE_PUTRESCINE IMPORT ATP-BINDING PROTEIN POTA"/>
    <property type="match status" value="1"/>
</dbReference>
<dbReference type="EMBL" id="FOXI01000005">
    <property type="protein sequence ID" value="SFP62823.1"/>
    <property type="molecule type" value="Genomic_DNA"/>
</dbReference>
<dbReference type="InterPro" id="IPR003439">
    <property type="entry name" value="ABC_transporter-like_ATP-bd"/>
</dbReference>
<keyword evidence="5 13" id="KW-0067">ATP-binding</keyword>
<comment type="function">
    <text evidence="11">Part of the ABC transporter complex WtpABC involved in molybdate/tungstate import. Responsible for energy coupling to the transport system.</text>
</comment>
<reference evidence="14" key="1">
    <citation type="submission" date="2016-10" db="EMBL/GenBank/DDBJ databases">
        <authorList>
            <person name="Varghese N."/>
            <person name="Submissions S."/>
        </authorList>
    </citation>
    <scope>NUCLEOTIDE SEQUENCE [LARGE SCALE GENOMIC DNA]</scope>
    <source>
        <strain evidence="14">CGMCC 1.10329</strain>
    </source>
</reference>
<dbReference type="GO" id="GO:0016887">
    <property type="term" value="F:ATP hydrolysis activity"/>
    <property type="evidence" value="ECO:0007669"/>
    <property type="project" value="InterPro"/>
</dbReference>
<gene>
    <name evidence="13" type="ORF">SAMN05216277_105177</name>
</gene>
<dbReference type="SMART" id="SM00382">
    <property type="entry name" value="AAA"/>
    <property type="match status" value="1"/>
</dbReference>
<evidence type="ECO:0000313" key="13">
    <source>
        <dbReference type="EMBL" id="SFP62823.1"/>
    </source>
</evidence>
<comment type="similarity">
    <text evidence="6">Belongs to the ABC transporter superfamily. Sulfate/tungstate importer (TC 3.A.1.6) family.</text>
</comment>
<dbReference type="Gene3D" id="3.40.50.300">
    <property type="entry name" value="P-loop containing nucleotide triphosphate hydrolases"/>
    <property type="match status" value="1"/>
</dbReference>
<name>A0A1I5RWI2_9EURY</name>
<dbReference type="Proteomes" id="UP000183769">
    <property type="component" value="Unassembled WGS sequence"/>
</dbReference>
<evidence type="ECO:0000313" key="14">
    <source>
        <dbReference type="Proteomes" id="UP000183769"/>
    </source>
</evidence>
<dbReference type="Pfam" id="PF00005">
    <property type="entry name" value="ABC_tran"/>
    <property type="match status" value="1"/>
</dbReference>
<evidence type="ECO:0000256" key="9">
    <source>
        <dbReference type="ARBA" id="ARBA00041133"/>
    </source>
</evidence>
<evidence type="ECO:0000256" key="11">
    <source>
        <dbReference type="ARBA" id="ARBA00057369"/>
    </source>
</evidence>
<keyword evidence="4" id="KW-0547">Nucleotide-binding</keyword>
<dbReference type="GO" id="GO:0005524">
    <property type="term" value="F:ATP binding"/>
    <property type="evidence" value="ECO:0007669"/>
    <property type="project" value="UniProtKB-KW"/>
</dbReference>
<dbReference type="InterPro" id="IPR027417">
    <property type="entry name" value="P-loop_NTPase"/>
</dbReference>
<evidence type="ECO:0000256" key="5">
    <source>
        <dbReference type="ARBA" id="ARBA00022840"/>
    </source>
</evidence>
<dbReference type="Gene3D" id="2.40.50.140">
    <property type="entry name" value="Nucleic acid-binding proteins"/>
    <property type="match status" value="1"/>
</dbReference>
<dbReference type="InterPro" id="IPR013611">
    <property type="entry name" value="Transp-assoc_OB_typ2"/>
</dbReference>
<proteinExistence type="inferred from homology"/>
<dbReference type="EC" id="7.3.2.6" evidence="8"/>
<dbReference type="OrthoDB" id="18368at2157"/>
<sequence length="351" mass="38108">MVAIELDGIRKAFDDAVALEGVSLTVEGGEFFTLVGPSGCGKTTTLRTIAGLSGPTEGTVRFDGEDVSDVPVEDRNVGVVFQSYALFPHMTVAENVRYGLRFTDPPRGLTADERVDELLELVDLPEMGDREPDELSGGQQQRVALARALAPEPDVLLLDEPMSALDARLREQLRREIRRIQQELGVTTVYVTHDQEEALAVSDRLAVMHDGGVEQVGTPVEVYERPATEFVASFVGENNVFSGVVVGGESDELAIEVDERAPEGHRFRVAAPDDDAHAVGDRVTFCVRPTHLDPEAGRNRFPVALDTAEYLGGTTRLYGEWAGREVVLRLPEPPAADSLMVGFDPADATLL</sequence>
<dbReference type="InterPro" id="IPR008995">
    <property type="entry name" value="Mo/tungstate-bd_C_term_dom"/>
</dbReference>
<dbReference type="Pfam" id="PF08402">
    <property type="entry name" value="TOBE_2"/>
    <property type="match status" value="1"/>
</dbReference>
<accession>A0A1I5RWI2</accession>
<dbReference type="FunFam" id="3.40.50.300:FF:000425">
    <property type="entry name" value="Probable ABC transporter, ATP-binding subunit"/>
    <property type="match status" value="1"/>
</dbReference>
<dbReference type="InterPro" id="IPR012340">
    <property type="entry name" value="NA-bd_OB-fold"/>
</dbReference>
<dbReference type="InterPro" id="IPR003593">
    <property type="entry name" value="AAA+_ATPase"/>
</dbReference>
<dbReference type="SUPFAM" id="SSF50331">
    <property type="entry name" value="MOP-like"/>
    <property type="match status" value="1"/>
</dbReference>
<dbReference type="Gene3D" id="2.40.50.100">
    <property type="match status" value="1"/>
</dbReference>
<comment type="subunit">
    <text evidence="7">The complex is composed of two ATP-binding proteins (WtpC), two transmembrane proteins (WtpB) and a solute-binding protein (WtpA).</text>
</comment>
<evidence type="ECO:0000256" key="2">
    <source>
        <dbReference type="ARBA" id="ARBA00022448"/>
    </source>
</evidence>
<dbReference type="GO" id="GO:1901238">
    <property type="term" value="F:ABC-type tungstate transporter activity"/>
    <property type="evidence" value="ECO:0007669"/>
    <property type="project" value="UniProtKB-EC"/>
</dbReference>
<dbReference type="SUPFAM" id="SSF52540">
    <property type="entry name" value="P-loop containing nucleoside triphosphate hydrolases"/>
    <property type="match status" value="1"/>
</dbReference>
<evidence type="ECO:0000256" key="7">
    <source>
        <dbReference type="ARBA" id="ARBA00038781"/>
    </source>
</evidence>